<feature type="region of interest" description="Disordered" evidence="2">
    <location>
        <begin position="1"/>
        <end position="36"/>
    </location>
</feature>
<keyword evidence="5" id="KW-1185">Reference proteome</keyword>
<evidence type="ECO:0000259" key="3">
    <source>
        <dbReference type="Pfam" id="PF01167"/>
    </source>
</evidence>
<dbReference type="Proteomes" id="UP001189429">
    <property type="component" value="Unassembled WGS sequence"/>
</dbReference>
<dbReference type="Gene3D" id="3.20.90.10">
    <property type="entry name" value="Tubby Protein, Chain A"/>
    <property type="match status" value="2"/>
</dbReference>
<accession>A0ABN9TA86</accession>
<sequence length="544" mass="58540">MSAAAYADGGESPRAPMFPRLGEGNTATGAQDSQSSAFPRLVDDADQGASSVPGEDGVLLRIRQRRSGARQDTFEVFAAPDGNTEIPLAVSATTVGSRVPRAALQQSPWLARCVNGPDGATVVCPLACDDAGEEEEMEAFMGGEDRQSATTDAAVFCTKVSEAVLELGVPSRGAGQNLLNSRGLFQCLDLCGRGASGVTTTSLEITHLLALFLWAAVLELHDLVGVFREAVAQRVGIDAVSLVLAASHAAADKELMRDCYWCLREAICGAAGVPTSWLDGRSTVRLVRGVLLHVGVCKTPMRVLSHVLDEDMSAKKARWSTPGDCYTLCKVHRRRGEDGAYPHIYEVRLDHSDELIMIASREDEQSPCQFFAVGPSGLAQASLSEHCQEYLGCIVPNFWGTTFLLYDSGSDVAALLKGVPAARGLPVRQRAQLCRIGYETNILGDVPRRVTVDFERGGQGYQMTNMAPRWDKKLNSYALPFFGRVKKASAKNFQLVVNDDPNTIYLMFGKISKDVFCLDFRGPLSALDAIAIASAALAKKRAVS</sequence>
<organism evidence="4 5">
    <name type="scientific">Prorocentrum cordatum</name>
    <dbReference type="NCBI Taxonomy" id="2364126"/>
    <lineage>
        <taxon>Eukaryota</taxon>
        <taxon>Sar</taxon>
        <taxon>Alveolata</taxon>
        <taxon>Dinophyceae</taxon>
        <taxon>Prorocentrales</taxon>
        <taxon>Prorocentraceae</taxon>
        <taxon>Prorocentrum</taxon>
    </lineage>
</organism>
<dbReference type="InterPro" id="IPR000007">
    <property type="entry name" value="Tubby_C"/>
</dbReference>
<comment type="caution">
    <text evidence="4">The sequence shown here is derived from an EMBL/GenBank/DDBJ whole genome shotgun (WGS) entry which is preliminary data.</text>
</comment>
<evidence type="ECO:0000256" key="2">
    <source>
        <dbReference type="SAM" id="MobiDB-lite"/>
    </source>
</evidence>
<name>A0ABN9TA86_9DINO</name>
<dbReference type="PANTHER" id="PTHR16517:SF7">
    <property type="entry name" value="PROTEIN KING TUBBY"/>
    <property type="match status" value="1"/>
</dbReference>
<dbReference type="Pfam" id="PF01167">
    <property type="entry name" value="Tub"/>
    <property type="match status" value="2"/>
</dbReference>
<protein>
    <recommendedName>
        <fullName evidence="3">Tubby C-terminal domain-containing protein</fullName>
    </recommendedName>
</protein>
<feature type="domain" description="Tubby C-terminal" evidence="3">
    <location>
        <begin position="320"/>
        <end position="452"/>
    </location>
</feature>
<proteinExistence type="inferred from homology"/>
<evidence type="ECO:0000313" key="4">
    <source>
        <dbReference type="EMBL" id="CAK0842101.1"/>
    </source>
</evidence>
<feature type="domain" description="Tubby C-terminal" evidence="3">
    <location>
        <begin position="462"/>
        <end position="535"/>
    </location>
</feature>
<comment type="similarity">
    <text evidence="1">Belongs to the TUB family.</text>
</comment>
<evidence type="ECO:0000313" key="5">
    <source>
        <dbReference type="Proteomes" id="UP001189429"/>
    </source>
</evidence>
<dbReference type="PANTHER" id="PTHR16517">
    <property type="entry name" value="TUBBY-RELATED"/>
    <property type="match status" value="1"/>
</dbReference>
<gene>
    <name evidence="4" type="ORF">PCOR1329_LOCUS37135</name>
</gene>
<dbReference type="SUPFAM" id="SSF54518">
    <property type="entry name" value="Tubby C-terminal domain-like"/>
    <property type="match status" value="1"/>
</dbReference>
<dbReference type="EMBL" id="CAUYUJ010014505">
    <property type="protein sequence ID" value="CAK0842101.1"/>
    <property type="molecule type" value="Genomic_DNA"/>
</dbReference>
<feature type="compositionally biased region" description="Polar residues" evidence="2">
    <location>
        <begin position="25"/>
        <end position="36"/>
    </location>
</feature>
<reference evidence="4" key="1">
    <citation type="submission" date="2023-10" db="EMBL/GenBank/DDBJ databases">
        <authorList>
            <person name="Chen Y."/>
            <person name="Shah S."/>
            <person name="Dougan E. K."/>
            <person name="Thang M."/>
            <person name="Chan C."/>
        </authorList>
    </citation>
    <scope>NUCLEOTIDE SEQUENCE [LARGE SCALE GENOMIC DNA]</scope>
</reference>
<evidence type="ECO:0000256" key="1">
    <source>
        <dbReference type="ARBA" id="ARBA00007129"/>
    </source>
</evidence>
<dbReference type="InterPro" id="IPR025659">
    <property type="entry name" value="Tubby-like_C"/>
</dbReference>